<dbReference type="InterPro" id="IPR000873">
    <property type="entry name" value="AMP-dep_synth/lig_dom"/>
</dbReference>
<dbReference type="Pfam" id="PF13193">
    <property type="entry name" value="AMP-binding_C"/>
    <property type="match status" value="1"/>
</dbReference>
<dbReference type="PANTHER" id="PTHR45398:SF1">
    <property type="entry name" value="ENZYME, PUTATIVE (JCVI)-RELATED"/>
    <property type="match status" value="1"/>
</dbReference>
<dbReference type="SUPFAM" id="SSF52777">
    <property type="entry name" value="CoA-dependent acyltransferases"/>
    <property type="match status" value="4"/>
</dbReference>
<comment type="cofactor">
    <cofactor evidence="1">
        <name>pantetheine 4'-phosphate</name>
        <dbReference type="ChEBI" id="CHEBI:47942"/>
    </cofactor>
</comment>
<dbReference type="Gene3D" id="3.30.559.10">
    <property type="entry name" value="Chloramphenicol acetyltransferase-like domain"/>
    <property type="match status" value="2"/>
</dbReference>
<dbReference type="PROSITE" id="PS50075">
    <property type="entry name" value="CARRIER"/>
    <property type="match status" value="2"/>
</dbReference>
<sequence length="1661" mass="185263">MPTVSEPITLDALSETLRQYLDEYLPDCVLPAAFVPLGQIPRLPNGKIDRAALPVVDFATQHEQQTQIAPRNPLEQQLAAIWQQTLQVPNVGIHDNFFQLGGDSILSIQVIARANRAGIGLTTRQLFEQPTIAQLATLAQTAIIEVAQSELSAGQIVPLTPVQRWLLDDPTNPSQFNQVLFLQLNQAVEPALLRVAVEQVALLHASLRLRYRRTTEGWQQFVAADAAPLVEFEQINAQNLNPIELAALFAATTEQLQRPFDLAEAALWRVASIAMPDDQPVRLLLVMHHLVVDGVSWRIIIQDLAHALQNQRLTKPAVDFAQWATALQRYAQCAELQQQRAYWLAQTSSASVPVDYTTGHNDYASVTTITKHLSQANTTALIQQASKAYQTQINELLLAALTQTITDWNGHTDVVLQLEGHGREELDQPLDLSQTVGWFTTLFPVKLSLPQQSSPKNLIKQIKEQVRAIPERGIGYGLLRSTDAALQAMPTPAISFNYFGQLDQTLQASELFSAAPESTGSAVLPQRRREQLLAINCQVLAGRMQIEWSYSQHLHSAATIERLAERFFNNLVRLIEHCCQQTQPSFTPADFPLAQISQAQLDQIEQLYPPFEQLYPLSSLQQGILFHRLYAPEAGDYITQMQFEITGKLNQAAFSAAWNRTIAHYSMLRTAFVWQDLAEPLQLVLRQAAITLDYQQLPTHSLEQEQLLEAYLQADRTRGFEPTHAPLMRVALFERGPQRYCCIWTNHHLVIDGWSLPLILDSLFRYYQAEVNQQTLKLAAEIPYQRYIQWLTQHNDQQATAFWRELLRDFTAPTSLALERVGSSHAERHYGASWLQLDPTVTQQLHYFAREHGLTVNSLLQAAWALVLARYSQQHDLVFGTTTAGRPTDLAGVEQIVGMFVNTLPTRVKLDLQQPVLNWLQALQAQESAVRSYEASSLVEIQACSELPRNSPLFESILVFENYPVSSSNLASLGDLELHLVPSREQTNYPLTLVAVPGDALAFKLMYEQGYINQLTSQRMLDYLQLSLAAILAQPKVRLGQLKIVHPSEIQALADWNATAAPRQTSSLLERFYQHVAAQPTSIAVAWREQRWSYFDLAQASQTIAGYLRDHGVQRQQIVGLRAERSPQFVAALLAILQLGAVYLPIDPQHPLQRQQQLAQHVDWLLTDASAEGYPQQLDLAQALGYEQTASGFAQLHDRDLAYVLFTSGSTGTPKGVMIDHAGMLNHVDVMIERLALTQADCIAQSAAQSFDISVWQLLTALVVGARMQIIDDQTMRDPQALLAELASSQVSIFELVPSLVQALLETIASLEQTPSLAALRWVLPTGENLPRELAQQWFAHYPHIPLINAYGPAECADDVTLWPIASAAELPQHAIPIGRPVANVRAYVLDASLQLVPIGVAGELYIAGIAVGRGYLADPQRTASMFLPDPWGEPGARMYRTGDVARYNQAGVLSFLGRSDQQVKIRGFRIELGEIEACLLQHPALHSVAVAVVGAAEQARLIAYLVAKTEPVADQVLHDFVQARLPHYLQPSGYCWLSQLPLNANGKLDRQRLPIPQLQTAEQLIIAPKTADQAKLAELWAAILQREQVGINQNFFELGGHSLLATRMVSQIRQHWQLDLPIRSVFEAPTIEQLAHVLDLLRWAQHANQAPAQAREQGAI</sequence>
<dbReference type="InterPro" id="IPR020806">
    <property type="entry name" value="PKS_PP-bd"/>
</dbReference>
<dbReference type="Gene3D" id="1.10.1200.10">
    <property type="entry name" value="ACP-like"/>
    <property type="match status" value="1"/>
</dbReference>
<dbReference type="NCBIfam" id="TIGR01733">
    <property type="entry name" value="AA-adenyl-dom"/>
    <property type="match status" value="1"/>
</dbReference>
<dbReference type="CDD" id="cd19543">
    <property type="entry name" value="DCL_NRPS"/>
    <property type="match status" value="1"/>
</dbReference>
<dbReference type="PROSITE" id="PS00012">
    <property type="entry name" value="PHOSPHOPANTETHEINE"/>
    <property type="match status" value="2"/>
</dbReference>
<dbReference type="InterPro" id="IPR009081">
    <property type="entry name" value="PP-bd_ACP"/>
</dbReference>
<dbReference type="EMBL" id="BAABRU010000040">
    <property type="protein sequence ID" value="GAA5531272.1"/>
    <property type="molecule type" value="Genomic_DNA"/>
</dbReference>
<dbReference type="InterPro" id="IPR006162">
    <property type="entry name" value="Ppantetheine_attach_site"/>
</dbReference>
<dbReference type="PROSITE" id="PS00455">
    <property type="entry name" value="AMP_BINDING"/>
    <property type="match status" value="1"/>
</dbReference>
<dbReference type="SMART" id="SM00823">
    <property type="entry name" value="PKS_PP"/>
    <property type="match status" value="2"/>
</dbReference>
<keyword evidence="4" id="KW-0045">Antibiotic biosynthesis</keyword>
<dbReference type="InterPro" id="IPR010060">
    <property type="entry name" value="NRPS_synth"/>
</dbReference>
<dbReference type="Gene3D" id="3.40.50.1820">
    <property type="entry name" value="alpha/beta hydrolase"/>
    <property type="match status" value="1"/>
</dbReference>
<dbReference type="Pfam" id="PF00668">
    <property type="entry name" value="Condensation"/>
    <property type="match status" value="2"/>
</dbReference>
<evidence type="ECO:0000256" key="1">
    <source>
        <dbReference type="ARBA" id="ARBA00001957"/>
    </source>
</evidence>
<dbReference type="InterPro" id="IPR036736">
    <property type="entry name" value="ACP-like_sf"/>
</dbReference>
<dbReference type="Gene3D" id="3.30.300.30">
    <property type="match status" value="2"/>
</dbReference>
<dbReference type="InterPro" id="IPR025110">
    <property type="entry name" value="AMP-bd_C"/>
</dbReference>
<name>A0ABP9X7B1_9CHLR</name>
<dbReference type="SUPFAM" id="SSF47336">
    <property type="entry name" value="ACP-like"/>
    <property type="match status" value="2"/>
</dbReference>
<proteinExistence type="predicted"/>
<evidence type="ECO:0000256" key="4">
    <source>
        <dbReference type="ARBA" id="ARBA00023194"/>
    </source>
</evidence>
<dbReference type="Gene3D" id="2.30.38.10">
    <property type="entry name" value="Luciferase, Domain 3"/>
    <property type="match status" value="1"/>
</dbReference>
<feature type="domain" description="Carrier" evidence="5">
    <location>
        <begin position="69"/>
        <end position="143"/>
    </location>
</feature>
<keyword evidence="2" id="KW-0596">Phosphopantetheine</keyword>
<organism evidence="6 7">
    <name type="scientific">Herpetosiphon gulosus</name>
    <dbReference type="NCBI Taxonomy" id="1973496"/>
    <lineage>
        <taxon>Bacteria</taxon>
        <taxon>Bacillati</taxon>
        <taxon>Chloroflexota</taxon>
        <taxon>Chloroflexia</taxon>
        <taxon>Herpetosiphonales</taxon>
        <taxon>Herpetosiphonaceae</taxon>
        <taxon>Herpetosiphon</taxon>
    </lineage>
</organism>
<gene>
    <name evidence="6" type="primary">lgrD_4</name>
    <name evidence="6" type="ORF">Hgul01_05097</name>
</gene>
<evidence type="ECO:0000259" key="5">
    <source>
        <dbReference type="PROSITE" id="PS50075"/>
    </source>
</evidence>
<dbReference type="InterPro" id="IPR023213">
    <property type="entry name" value="CAT-like_dom_sf"/>
</dbReference>
<dbReference type="InterPro" id="IPR045851">
    <property type="entry name" value="AMP-bd_C_sf"/>
</dbReference>
<protein>
    <submittedName>
        <fullName evidence="6">Linear gramicidin synthase subunit D</fullName>
    </submittedName>
</protein>
<keyword evidence="7" id="KW-1185">Reference proteome</keyword>
<dbReference type="Pfam" id="PF00501">
    <property type="entry name" value="AMP-binding"/>
    <property type="match status" value="1"/>
</dbReference>
<accession>A0ABP9X7B1</accession>
<dbReference type="CDD" id="cd19534">
    <property type="entry name" value="E_NRPS"/>
    <property type="match status" value="1"/>
</dbReference>
<dbReference type="InterPro" id="IPR029058">
    <property type="entry name" value="AB_hydrolase_fold"/>
</dbReference>
<dbReference type="SUPFAM" id="SSF56801">
    <property type="entry name" value="Acetyl-CoA synthetase-like"/>
    <property type="match status" value="2"/>
</dbReference>
<dbReference type="NCBIfam" id="TIGR01720">
    <property type="entry name" value="NRPS-para261"/>
    <property type="match status" value="1"/>
</dbReference>
<feature type="domain" description="Carrier" evidence="5">
    <location>
        <begin position="1568"/>
        <end position="1643"/>
    </location>
</feature>
<evidence type="ECO:0000256" key="2">
    <source>
        <dbReference type="ARBA" id="ARBA00022450"/>
    </source>
</evidence>
<dbReference type="CDD" id="cd05930">
    <property type="entry name" value="A_NRPS"/>
    <property type="match status" value="1"/>
</dbReference>
<evidence type="ECO:0000313" key="7">
    <source>
        <dbReference type="Proteomes" id="UP001428290"/>
    </source>
</evidence>
<evidence type="ECO:0000256" key="3">
    <source>
        <dbReference type="ARBA" id="ARBA00022553"/>
    </source>
</evidence>
<dbReference type="PANTHER" id="PTHR45398">
    <property type="match status" value="1"/>
</dbReference>
<comment type="caution">
    <text evidence="6">The sequence shown here is derived from an EMBL/GenBank/DDBJ whole genome shotgun (WGS) entry which is preliminary data.</text>
</comment>
<dbReference type="Gene3D" id="3.40.50.980">
    <property type="match status" value="2"/>
</dbReference>
<dbReference type="Pfam" id="PF00550">
    <property type="entry name" value="PP-binding"/>
    <property type="match status" value="2"/>
</dbReference>
<dbReference type="InterPro" id="IPR020845">
    <property type="entry name" value="AMP-binding_CS"/>
</dbReference>
<keyword evidence="3" id="KW-0597">Phosphoprotein</keyword>
<dbReference type="Proteomes" id="UP001428290">
    <property type="component" value="Unassembled WGS sequence"/>
</dbReference>
<dbReference type="InterPro" id="IPR010071">
    <property type="entry name" value="AA_adenyl_dom"/>
</dbReference>
<dbReference type="InterPro" id="IPR001242">
    <property type="entry name" value="Condensation_dom"/>
</dbReference>
<dbReference type="Gene3D" id="3.30.559.30">
    <property type="entry name" value="Nonribosomal peptide synthetase, condensation domain"/>
    <property type="match status" value="2"/>
</dbReference>
<evidence type="ECO:0000313" key="6">
    <source>
        <dbReference type="EMBL" id="GAA5531272.1"/>
    </source>
</evidence>
<reference evidence="6 7" key="1">
    <citation type="submission" date="2024-02" db="EMBL/GenBank/DDBJ databases">
        <title>Herpetosiphon gulosus NBRC 112829.</title>
        <authorList>
            <person name="Ichikawa N."/>
            <person name="Katano-Makiyama Y."/>
            <person name="Hidaka K."/>
        </authorList>
    </citation>
    <scope>NUCLEOTIDE SEQUENCE [LARGE SCALE GENOMIC DNA]</scope>
    <source>
        <strain evidence="6 7">NBRC 112829</strain>
    </source>
</reference>